<dbReference type="PANTHER" id="PTHR10961:SF46">
    <property type="entry name" value="PEROXISOMAL SARCOSINE OXIDASE"/>
    <property type="match status" value="1"/>
</dbReference>
<accession>A0A642V8J8</accession>
<evidence type="ECO:0000259" key="6">
    <source>
        <dbReference type="Pfam" id="PF01266"/>
    </source>
</evidence>
<keyword evidence="3" id="KW-0285">Flavoprotein</keyword>
<dbReference type="Proteomes" id="UP000761534">
    <property type="component" value="Unassembled WGS sequence"/>
</dbReference>
<feature type="domain" description="FAD dependent oxidoreductase" evidence="6">
    <location>
        <begin position="8"/>
        <end position="372"/>
    </location>
</feature>
<proteinExistence type="inferred from homology"/>
<evidence type="ECO:0000256" key="1">
    <source>
        <dbReference type="ARBA" id="ARBA00001974"/>
    </source>
</evidence>
<gene>
    <name evidence="7" type="ORF">TRICI_003937</name>
</gene>
<dbReference type="SUPFAM" id="SSF54373">
    <property type="entry name" value="FAD-linked reductases, C-terminal domain"/>
    <property type="match status" value="1"/>
</dbReference>
<evidence type="ECO:0000256" key="2">
    <source>
        <dbReference type="ARBA" id="ARBA00010989"/>
    </source>
</evidence>
<dbReference type="EMBL" id="SWFS01000295">
    <property type="protein sequence ID" value="KAA8911056.1"/>
    <property type="molecule type" value="Genomic_DNA"/>
</dbReference>
<reference evidence="7" key="1">
    <citation type="journal article" date="2019" name="G3 (Bethesda)">
        <title>Genome Assemblies of Two Rare Opportunistic Yeast Pathogens: Diutina rugosa (syn. Candida rugosa) and Trichomonascus ciferrii (syn. Candida ciferrii).</title>
        <authorList>
            <person name="Mixao V."/>
            <person name="Saus E."/>
            <person name="Hansen A.P."/>
            <person name="Lass-Florl C."/>
            <person name="Gabaldon T."/>
        </authorList>
    </citation>
    <scope>NUCLEOTIDE SEQUENCE</scope>
    <source>
        <strain evidence="7">CBS 4856</strain>
    </source>
</reference>
<comment type="caution">
    <text evidence="7">The sequence shown here is derived from an EMBL/GenBank/DDBJ whole genome shotgun (WGS) entry which is preliminary data.</text>
</comment>
<dbReference type="InterPro" id="IPR006076">
    <property type="entry name" value="FAD-dep_OxRdtase"/>
</dbReference>
<comment type="cofactor">
    <cofactor evidence="1">
        <name>FAD</name>
        <dbReference type="ChEBI" id="CHEBI:57692"/>
    </cofactor>
</comment>
<protein>
    <recommendedName>
        <fullName evidence="6">FAD dependent oxidoreductase domain-containing protein</fullName>
    </recommendedName>
</protein>
<evidence type="ECO:0000313" key="7">
    <source>
        <dbReference type="EMBL" id="KAA8911056.1"/>
    </source>
</evidence>
<comment type="similarity">
    <text evidence="2">Belongs to the MSOX/MTOX family.</text>
</comment>
<dbReference type="VEuPathDB" id="FungiDB:TRICI_003937"/>
<evidence type="ECO:0000256" key="4">
    <source>
        <dbReference type="ARBA" id="ARBA00022827"/>
    </source>
</evidence>
<dbReference type="GO" id="GO:0008115">
    <property type="term" value="F:sarcosine oxidase activity"/>
    <property type="evidence" value="ECO:0007669"/>
    <property type="project" value="TreeGrafter"/>
</dbReference>
<dbReference type="InterPro" id="IPR045170">
    <property type="entry name" value="MTOX"/>
</dbReference>
<dbReference type="OrthoDB" id="2219495at2759"/>
<keyword evidence="8" id="KW-1185">Reference proteome</keyword>
<dbReference type="GO" id="GO:0004657">
    <property type="term" value="F:proline dehydrogenase activity"/>
    <property type="evidence" value="ECO:0007669"/>
    <property type="project" value="TreeGrafter"/>
</dbReference>
<dbReference type="GO" id="GO:0050031">
    <property type="term" value="F:L-pipecolate oxidase activity"/>
    <property type="evidence" value="ECO:0007669"/>
    <property type="project" value="TreeGrafter"/>
</dbReference>
<keyword evidence="5" id="KW-0560">Oxidoreductase</keyword>
<evidence type="ECO:0000256" key="5">
    <source>
        <dbReference type="ARBA" id="ARBA00023002"/>
    </source>
</evidence>
<evidence type="ECO:0000256" key="3">
    <source>
        <dbReference type="ARBA" id="ARBA00022630"/>
    </source>
</evidence>
<name>A0A642V8J8_9ASCO</name>
<dbReference type="GO" id="GO:0050660">
    <property type="term" value="F:flavin adenine dinucleotide binding"/>
    <property type="evidence" value="ECO:0007669"/>
    <property type="project" value="InterPro"/>
</dbReference>
<dbReference type="Gene3D" id="3.50.50.60">
    <property type="entry name" value="FAD/NAD(P)-binding domain"/>
    <property type="match status" value="1"/>
</dbReference>
<dbReference type="Gene3D" id="3.30.9.10">
    <property type="entry name" value="D-Amino Acid Oxidase, subunit A, domain 2"/>
    <property type="match status" value="1"/>
</dbReference>
<keyword evidence="4" id="KW-0274">FAD</keyword>
<sequence>MSNKDKSVLIVGAGEFGLSLALELSRTKSHDYSTITILDREMPPVAGGSSVDINRIMRPDYADPKYTLMGLEALKEWQTSTLFRDHFYPSHIVLMAPTNSDFRDKSMANLQRLGLETVSIDSPHDLRKKYPAFDGTFDGIKGYSHENGGWVSAEGTVRSTVSEILRLGKARFITGVDGTMVELVTDGKTVTGVRTRSGKVHTADLVVMATGSWTPSLMYCEDRFVSSAQPVGFLQLAPEETAKYKSNPVYINIQHGVFVFPPTPDGVMKCARHGYGYTRTLPSQWGNVSTPPQEPIYNYLPPDAVNDLRQGLSESYGREIAERPFFETRLCWYTDSPSGDFVFSFHPNYDNLFMCTSGCGHAFKFFPVLGKYSLGCLLKTLTPDWLEKFALKDDKVSNSAKLDGGRNGSGRQELTKL</sequence>
<dbReference type="InterPro" id="IPR036188">
    <property type="entry name" value="FAD/NAD-bd_sf"/>
</dbReference>
<dbReference type="PANTHER" id="PTHR10961">
    <property type="entry name" value="PEROXISOMAL SARCOSINE OXIDASE"/>
    <property type="match status" value="1"/>
</dbReference>
<organism evidence="7 8">
    <name type="scientific">Trichomonascus ciferrii</name>
    <dbReference type="NCBI Taxonomy" id="44093"/>
    <lineage>
        <taxon>Eukaryota</taxon>
        <taxon>Fungi</taxon>
        <taxon>Dikarya</taxon>
        <taxon>Ascomycota</taxon>
        <taxon>Saccharomycotina</taxon>
        <taxon>Dipodascomycetes</taxon>
        <taxon>Dipodascales</taxon>
        <taxon>Trichomonascaceae</taxon>
        <taxon>Trichomonascus</taxon>
        <taxon>Trichomonascus ciferrii complex</taxon>
    </lineage>
</organism>
<evidence type="ECO:0000313" key="8">
    <source>
        <dbReference type="Proteomes" id="UP000761534"/>
    </source>
</evidence>
<dbReference type="Pfam" id="PF01266">
    <property type="entry name" value="DAO"/>
    <property type="match status" value="1"/>
</dbReference>
<dbReference type="SUPFAM" id="SSF51905">
    <property type="entry name" value="FAD/NAD(P)-binding domain"/>
    <property type="match status" value="1"/>
</dbReference>
<dbReference type="AlphaFoldDB" id="A0A642V8J8"/>